<dbReference type="GO" id="GO:0000287">
    <property type="term" value="F:magnesium ion binding"/>
    <property type="evidence" value="ECO:0007669"/>
    <property type="project" value="UniProtKB-UniRule"/>
</dbReference>
<evidence type="ECO:0000256" key="3">
    <source>
        <dbReference type="ARBA" id="ARBA00022723"/>
    </source>
</evidence>
<keyword evidence="9" id="KW-1185">Reference proteome</keyword>
<reference evidence="8" key="1">
    <citation type="submission" date="2014-07" db="EMBL/GenBank/DDBJ databases">
        <title>Methanogenic archaea and the global carbon cycle.</title>
        <authorList>
            <person name="Henriksen J.R."/>
            <person name="Luke J."/>
            <person name="Reinhart S."/>
            <person name="Benedict M.N."/>
            <person name="Youngblut N.D."/>
            <person name="Metcalf M.E."/>
            <person name="Whitaker R.J."/>
            <person name="Metcalf W.W."/>
        </authorList>
    </citation>
    <scope>NUCLEOTIDE SEQUENCE [LARGE SCALE GENOMIC DNA]</scope>
    <source>
        <strain evidence="8">3</strain>
    </source>
</reference>
<dbReference type="EC" id="3.6.1.1" evidence="7"/>
<evidence type="ECO:0000256" key="5">
    <source>
        <dbReference type="ARBA" id="ARBA00022842"/>
    </source>
</evidence>
<comment type="similarity">
    <text evidence="7">Belongs to the PPase family.</text>
</comment>
<dbReference type="FunFam" id="3.90.80.10:FF:000003">
    <property type="entry name" value="Inorganic pyrophosphatase"/>
    <property type="match status" value="1"/>
</dbReference>
<keyword evidence="5 7" id="KW-0460">Magnesium</keyword>
<comment type="catalytic activity">
    <reaction evidence="6 7">
        <text>diphosphate + H2O = 2 phosphate + H(+)</text>
        <dbReference type="Rhea" id="RHEA:24576"/>
        <dbReference type="ChEBI" id="CHEBI:15377"/>
        <dbReference type="ChEBI" id="CHEBI:15378"/>
        <dbReference type="ChEBI" id="CHEBI:33019"/>
        <dbReference type="ChEBI" id="CHEBI:43474"/>
        <dbReference type="EC" id="3.6.1.1"/>
    </reaction>
</comment>
<feature type="binding site" evidence="7">
    <location>
        <position position="50"/>
    </location>
    <ligand>
        <name>substrate</name>
    </ligand>
</feature>
<dbReference type="InterPro" id="IPR036649">
    <property type="entry name" value="Pyrophosphatase_sf"/>
</dbReference>
<comment type="subunit">
    <text evidence="7">Homohexamer.</text>
</comment>
<keyword evidence="4 7" id="KW-0378">Hydrolase</keyword>
<dbReference type="GO" id="GO:0006796">
    <property type="term" value="P:phosphate-containing compound metabolic process"/>
    <property type="evidence" value="ECO:0007669"/>
    <property type="project" value="InterPro"/>
</dbReference>
<comment type="function">
    <text evidence="7">Catalyzes the hydrolysis of inorganic pyrophosphate (PPi) forming two phosphate ions.</text>
</comment>
<dbReference type="HOGENOM" id="CLU_073198_1_2_2"/>
<evidence type="ECO:0000313" key="8">
    <source>
        <dbReference type="EMBL" id="AKB82384.1"/>
    </source>
</evidence>
<feature type="binding site" evidence="7">
    <location>
        <position position="60"/>
    </location>
    <ligand>
        <name>Mg(2+)</name>
        <dbReference type="ChEBI" id="CHEBI:18420"/>
        <label>1</label>
    </ligand>
</feature>
<name>A0A0E3WYD1_METBA</name>
<accession>A0A0E3WYD1</accession>
<gene>
    <name evidence="7" type="primary">ppa</name>
    <name evidence="8" type="ORF">MSBR3_1806</name>
</gene>
<evidence type="ECO:0000256" key="7">
    <source>
        <dbReference type="HAMAP-Rule" id="MF_00209"/>
    </source>
</evidence>
<dbReference type="PATRIC" id="fig|1434107.4.peg.2324"/>
<feature type="binding site" evidence="7">
    <location>
        <position position="65"/>
    </location>
    <ligand>
        <name>Mg(2+)</name>
        <dbReference type="ChEBI" id="CHEBI:18420"/>
        <label>1</label>
    </ligand>
</feature>
<dbReference type="GO" id="GO:0004427">
    <property type="term" value="F:inorganic diphosphate phosphatase activity"/>
    <property type="evidence" value="ECO:0007669"/>
    <property type="project" value="UniProtKB-UniRule"/>
</dbReference>
<dbReference type="KEGG" id="mbak:MSBR3_1806"/>
<dbReference type="InterPro" id="IPR008162">
    <property type="entry name" value="Pyrophosphatase"/>
</dbReference>
<dbReference type="PANTHER" id="PTHR10286">
    <property type="entry name" value="INORGANIC PYROPHOSPHATASE"/>
    <property type="match status" value="1"/>
</dbReference>
<dbReference type="PROSITE" id="PS00387">
    <property type="entry name" value="PPASE"/>
    <property type="match status" value="1"/>
</dbReference>
<keyword evidence="3 7" id="KW-0479">Metal-binding</keyword>
<feature type="binding site" evidence="7">
    <location>
        <position position="97"/>
    </location>
    <ligand>
        <name>Mg(2+)</name>
        <dbReference type="ChEBI" id="CHEBI:18420"/>
        <label>1</label>
    </ligand>
</feature>
<dbReference type="HAMAP" id="MF_00209">
    <property type="entry name" value="Inorganic_PPase"/>
    <property type="match status" value="1"/>
</dbReference>
<sequence length="169" mass="19846">MIDGMTERQVESVLIEIPKGSRNKYEYDKEKKVIKYDRMLFSSMVYPSDYGFFPDTLALDGDPLDAMVLTWEPTFPGCVIDVHIVALFDMEDDKGRDQKILCVPKNDPMWNYIEAVDQVPPHLFKEITHFFQTYKNLEEKRVKVIGWKDLETAITVLQEAKDRYIEQKK</sequence>
<comment type="cofactor">
    <cofactor evidence="1 7">
        <name>Mg(2+)</name>
        <dbReference type="ChEBI" id="CHEBI:18420"/>
    </cofactor>
</comment>
<dbReference type="Gene3D" id="3.90.80.10">
    <property type="entry name" value="Inorganic pyrophosphatase"/>
    <property type="match status" value="1"/>
</dbReference>
<dbReference type="EMBL" id="CP009517">
    <property type="protein sequence ID" value="AKB82384.1"/>
    <property type="molecule type" value="Genomic_DNA"/>
</dbReference>
<dbReference type="GO" id="GO:0005737">
    <property type="term" value="C:cytoplasm"/>
    <property type="evidence" value="ECO:0007669"/>
    <property type="project" value="UniProtKB-SubCell"/>
</dbReference>
<feature type="binding site" evidence="7">
    <location>
        <position position="38"/>
    </location>
    <ligand>
        <name>substrate</name>
    </ligand>
</feature>
<evidence type="ECO:0000256" key="4">
    <source>
        <dbReference type="ARBA" id="ARBA00022801"/>
    </source>
</evidence>
<proteinExistence type="inferred from homology"/>
<dbReference type="STRING" id="1434107.MSBR3_1806"/>
<comment type="subcellular location">
    <subcellularLocation>
        <location evidence="7">Cytoplasm</location>
    </subcellularLocation>
</comment>
<evidence type="ECO:0000256" key="2">
    <source>
        <dbReference type="ARBA" id="ARBA00022490"/>
    </source>
</evidence>
<keyword evidence="2 7" id="KW-0963">Cytoplasm</keyword>
<evidence type="ECO:0000313" key="9">
    <source>
        <dbReference type="Proteomes" id="UP000033066"/>
    </source>
</evidence>
<feature type="binding site" evidence="7">
    <location>
        <position position="24"/>
    </location>
    <ligand>
        <name>substrate</name>
    </ligand>
</feature>
<feature type="binding site" evidence="7">
    <location>
        <position position="65"/>
    </location>
    <ligand>
        <name>Mg(2+)</name>
        <dbReference type="ChEBI" id="CHEBI:18420"/>
        <label>2</label>
    </ligand>
</feature>
<evidence type="ECO:0000256" key="6">
    <source>
        <dbReference type="ARBA" id="ARBA00047820"/>
    </source>
</evidence>
<dbReference type="CDD" id="cd00412">
    <property type="entry name" value="pyrophosphatase"/>
    <property type="match status" value="1"/>
</dbReference>
<evidence type="ECO:0000256" key="1">
    <source>
        <dbReference type="ARBA" id="ARBA00001946"/>
    </source>
</evidence>
<dbReference type="Pfam" id="PF00719">
    <property type="entry name" value="Pyrophosphatase"/>
    <property type="match status" value="1"/>
</dbReference>
<organism evidence="8 9">
    <name type="scientific">Methanosarcina barkeri 3</name>
    <dbReference type="NCBI Taxonomy" id="1434107"/>
    <lineage>
        <taxon>Archaea</taxon>
        <taxon>Methanobacteriati</taxon>
        <taxon>Methanobacteriota</taxon>
        <taxon>Stenosarchaea group</taxon>
        <taxon>Methanomicrobia</taxon>
        <taxon>Methanosarcinales</taxon>
        <taxon>Methanosarcinaceae</taxon>
        <taxon>Methanosarcina</taxon>
    </lineage>
</organism>
<protein>
    <recommendedName>
        <fullName evidence="7">Inorganic pyrophosphatase</fullName>
        <ecNumber evidence="7">3.6.1.1</ecNumber>
    </recommendedName>
    <alternativeName>
        <fullName evidence="7">Pyrophosphate phospho-hydrolase</fullName>
        <shortName evidence="7">PPase</shortName>
    </alternativeName>
</protein>
<feature type="binding site" evidence="7">
    <location>
        <position position="134"/>
    </location>
    <ligand>
        <name>substrate</name>
    </ligand>
</feature>
<dbReference type="SUPFAM" id="SSF50324">
    <property type="entry name" value="Inorganic pyrophosphatase"/>
    <property type="match status" value="1"/>
</dbReference>
<dbReference type="AlphaFoldDB" id="A0A0E3WYD1"/>
<dbReference type="Proteomes" id="UP000033066">
    <property type="component" value="Chromosome"/>
</dbReference>